<dbReference type="PANTHER" id="PTHR15923">
    <property type="entry name" value="TRANSMEMBRANE AND IMMUNOGLOBULIN DOMAIN-CONTAINING PROTEIN"/>
    <property type="match status" value="1"/>
</dbReference>
<feature type="compositionally biased region" description="Basic and acidic residues" evidence="7">
    <location>
        <begin position="156"/>
        <end position="186"/>
    </location>
</feature>
<gene>
    <name evidence="10" type="ORF">AAFF_G00308570</name>
</gene>
<evidence type="ECO:0000256" key="2">
    <source>
        <dbReference type="ARBA" id="ARBA00022989"/>
    </source>
</evidence>
<dbReference type="GO" id="GO:0016020">
    <property type="term" value="C:membrane"/>
    <property type="evidence" value="ECO:0007669"/>
    <property type="project" value="TreeGrafter"/>
</dbReference>
<accession>A0AAD7SNK2</accession>
<sequence length="344" mass="37826">MPDDLLPGFDLEIMPDWVFVGLVILSSFCCLLVVGICWCQCCPHSCCCYLPCCCCRQTCCCPQHLYEAGKMVKSQPLFISGVPTMLPIVAPSLIQPKTAAPLPLENGITGVNSLSELSLVRDGDPDSQQSCQPVQKKAVLPVSEQQRSPTPPHLHNQAEKQSRCNPRSEHLQRKAGRDRGWGERRGGRASSLDELEEFALSYGQQVRRGQSRGQGFALELREHPEDRAPHSPQKRHGGATRPHDDGVTSSAREGRSHGRGQGDGWGEGDTPSKTSSGKSSDCYLSISPSNLPKEGVPLPLYCELTKERNGTCPPKDTRNTKEHKDESSHPRKTHTLLNRDSLMV</sequence>
<comment type="caution">
    <text evidence="10">The sequence shown here is derived from an EMBL/GenBank/DDBJ whole genome shotgun (WGS) entry which is preliminary data.</text>
</comment>
<feature type="domain" description="LISCH7" evidence="9">
    <location>
        <begin position="16"/>
        <end position="63"/>
    </location>
</feature>
<dbReference type="Pfam" id="PF05624">
    <property type="entry name" value="LSR"/>
    <property type="match status" value="1"/>
</dbReference>
<keyword evidence="4" id="KW-1015">Disulfide bond</keyword>
<evidence type="ECO:0000256" key="3">
    <source>
        <dbReference type="ARBA" id="ARBA00023136"/>
    </source>
</evidence>
<dbReference type="Proteomes" id="UP001221898">
    <property type="component" value="Unassembled WGS sequence"/>
</dbReference>
<evidence type="ECO:0000256" key="6">
    <source>
        <dbReference type="ARBA" id="ARBA00046288"/>
    </source>
</evidence>
<evidence type="ECO:0000256" key="8">
    <source>
        <dbReference type="SAM" id="Phobius"/>
    </source>
</evidence>
<keyword evidence="2 8" id="KW-1133">Transmembrane helix</keyword>
<reference evidence="10" key="1">
    <citation type="journal article" date="2023" name="Science">
        <title>Genome structures resolve the early diversification of teleost fishes.</title>
        <authorList>
            <person name="Parey E."/>
            <person name="Louis A."/>
            <person name="Montfort J."/>
            <person name="Bouchez O."/>
            <person name="Roques C."/>
            <person name="Iampietro C."/>
            <person name="Lluch J."/>
            <person name="Castinel A."/>
            <person name="Donnadieu C."/>
            <person name="Desvignes T."/>
            <person name="Floi Bucao C."/>
            <person name="Jouanno E."/>
            <person name="Wen M."/>
            <person name="Mejri S."/>
            <person name="Dirks R."/>
            <person name="Jansen H."/>
            <person name="Henkel C."/>
            <person name="Chen W.J."/>
            <person name="Zahm M."/>
            <person name="Cabau C."/>
            <person name="Klopp C."/>
            <person name="Thompson A.W."/>
            <person name="Robinson-Rechavi M."/>
            <person name="Braasch I."/>
            <person name="Lecointre G."/>
            <person name="Bobe J."/>
            <person name="Postlethwait J.H."/>
            <person name="Berthelot C."/>
            <person name="Roest Crollius H."/>
            <person name="Guiguen Y."/>
        </authorList>
    </citation>
    <scope>NUCLEOTIDE SEQUENCE</scope>
    <source>
        <strain evidence="10">NC1722</strain>
    </source>
</reference>
<evidence type="ECO:0000259" key="9">
    <source>
        <dbReference type="Pfam" id="PF05624"/>
    </source>
</evidence>
<dbReference type="AlphaFoldDB" id="A0AAD7SNK2"/>
<keyword evidence="1 8" id="KW-0812">Transmembrane</keyword>
<keyword evidence="5" id="KW-0393">Immunoglobulin domain</keyword>
<feature type="transmembrane region" description="Helical" evidence="8">
    <location>
        <begin position="17"/>
        <end position="38"/>
    </location>
</feature>
<feature type="region of interest" description="Disordered" evidence="7">
    <location>
        <begin position="222"/>
        <end position="344"/>
    </location>
</feature>
<dbReference type="GO" id="GO:0012505">
    <property type="term" value="C:endomembrane system"/>
    <property type="evidence" value="ECO:0007669"/>
    <property type="project" value="UniProtKB-SubCell"/>
</dbReference>
<feature type="compositionally biased region" description="Basic and acidic residues" evidence="7">
    <location>
        <begin position="241"/>
        <end position="256"/>
    </location>
</feature>
<evidence type="ECO:0000313" key="10">
    <source>
        <dbReference type="EMBL" id="KAJ8405969.1"/>
    </source>
</evidence>
<dbReference type="InterPro" id="IPR008664">
    <property type="entry name" value="LISCH7"/>
</dbReference>
<keyword evidence="3 8" id="KW-0472">Membrane</keyword>
<evidence type="ECO:0000256" key="5">
    <source>
        <dbReference type="ARBA" id="ARBA00023319"/>
    </source>
</evidence>
<organism evidence="10 11">
    <name type="scientific">Aldrovandia affinis</name>
    <dbReference type="NCBI Taxonomy" id="143900"/>
    <lineage>
        <taxon>Eukaryota</taxon>
        <taxon>Metazoa</taxon>
        <taxon>Chordata</taxon>
        <taxon>Craniata</taxon>
        <taxon>Vertebrata</taxon>
        <taxon>Euteleostomi</taxon>
        <taxon>Actinopterygii</taxon>
        <taxon>Neopterygii</taxon>
        <taxon>Teleostei</taxon>
        <taxon>Notacanthiformes</taxon>
        <taxon>Halosauridae</taxon>
        <taxon>Aldrovandia</taxon>
    </lineage>
</organism>
<name>A0AAD7SNK2_9TELE</name>
<evidence type="ECO:0000313" key="11">
    <source>
        <dbReference type="Proteomes" id="UP001221898"/>
    </source>
</evidence>
<dbReference type="EMBL" id="JAINUG010000045">
    <property type="protein sequence ID" value="KAJ8405969.1"/>
    <property type="molecule type" value="Genomic_DNA"/>
</dbReference>
<proteinExistence type="predicted"/>
<protein>
    <recommendedName>
        <fullName evidence="9">LISCH7 domain-containing protein</fullName>
    </recommendedName>
</protein>
<feature type="compositionally biased region" description="Basic and acidic residues" evidence="7">
    <location>
        <begin position="304"/>
        <end position="329"/>
    </location>
</feature>
<evidence type="ECO:0000256" key="7">
    <source>
        <dbReference type="SAM" id="MobiDB-lite"/>
    </source>
</evidence>
<evidence type="ECO:0000256" key="4">
    <source>
        <dbReference type="ARBA" id="ARBA00023157"/>
    </source>
</evidence>
<dbReference type="InterPro" id="IPR051874">
    <property type="entry name" value="Ig-like_domain-LISCH7"/>
</dbReference>
<evidence type="ECO:0000256" key="1">
    <source>
        <dbReference type="ARBA" id="ARBA00022692"/>
    </source>
</evidence>
<comment type="subcellular location">
    <subcellularLocation>
        <location evidence="6">Endomembrane system</location>
        <topology evidence="6">Single-pass type I membrane protein</topology>
    </subcellularLocation>
</comment>
<feature type="region of interest" description="Disordered" evidence="7">
    <location>
        <begin position="136"/>
        <end position="191"/>
    </location>
</feature>
<keyword evidence="11" id="KW-1185">Reference proteome</keyword>